<dbReference type="InterPro" id="IPR006119">
    <property type="entry name" value="Resolv_N"/>
</dbReference>
<feature type="domain" description="HTH merR-type" evidence="1">
    <location>
        <begin position="4"/>
        <end position="52"/>
    </location>
</feature>
<dbReference type="CDD" id="cd03769">
    <property type="entry name" value="SR_IS607_transposase_like"/>
    <property type="match status" value="1"/>
</dbReference>
<dbReference type="RefSeq" id="WP_322440791.1">
    <property type="nucleotide sequence ID" value="NZ_JAXOTQ010000016.1"/>
</dbReference>
<keyword evidence="3" id="KW-1185">Reference proteome</keyword>
<dbReference type="EMBL" id="JAXOTQ010000016">
    <property type="protein sequence ID" value="MDZ5490711.1"/>
    <property type="molecule type" value="Genomic_DNA"/>
</dbReference>
<sequence length="205" mass="22881">MGSVYRIGEFAERVGRSVSTVRRWEAEGRIAARRLPSGQRYFDDSDVRRVLQPGFDADRRKVVVYCRVSSPGQKADLASQVAAMQQFCLARGLAVDEWISEVGGGMNLRRKKFLALMDAVDRGEVGTLVVAHKDRLARFGFDFLEHVAARGGCEIVVANQESLSPQQELVEDLLAIVHTFSCRLYGLRSYEKELKGADLTLGDDR</sequence>
<proteinExistence type="predicted"/>
<dbReference type="InterPro" id="IPR051491">
    <property type="entry name" value="Recombinase/Transposase-rel"/>
</dbReference>
<dbReference type="Gene3D" id="1.10.1660.10">
    <property type="match status" value="1"/>
</dbReference>
<evidence type="ECO:0000313" key="3">
    <source>
        <dbReference type="Proteomes" id="UP001290101"/>
    </source>
</evidence>
<dbReference type="SUPFAM" id="SSF46955">
    <property type="entry name" value="Putative DNA-binding domain"/>
    <property type="match status" value="1"/>
</dbReference>
<evidence type="ECO:0000313" key="2">
    <source>
        <dbReference type="EMBL" id="MDZ5490711.1"/>
    </source>
</evidence>
<dbReference type="Proteomes" id="UP001290101">
    <property type="component" value="Unassembled WGS sequence"/>
</dbReference>
<dbReference type="InterPro" id="IPR041718">
    <property type="entry name" value="IS607_transposase-like"/>
</dbReference>
<dbReference type="Gene3D" id="1.10.287.2170">
    <property type="match status" value="1"/>
</dbReference>
<dbReference type="InterPro" id="IPR048046">
    <property type="entry name" value="Transpos_IS607"/>
</dbReference>
<dbReference type="SMART" id="SM00422">
    <property type="entry name" value="HTH_MERR"/>
    <property type="match status" value="1"/>
</dbReference>
<protein>
    <submittedName>
        <fullName evidence="2">IS607 family transposase</fullName>
    </submittedName>
</protein>
<dbReference type="InterPro" id="IPR036162">
    <property type="entry name" value="Resolvase-like_N_sf"/>
</dbReference>
<dbReference type="PROSITE" id="PS50937">
    <property type="entry name" value="HTH_MERR_2"/>
    <property type="match status" value="1"/>
</dbReference>
<dbReference type="InterPro" id="IPR009061">
    <property type="entry name" value="DNA-bd_dom_put_sf"/>
</dbReference>
<dbReference type="PANTHER" id="PTHR36172">
    <property type="match status" value="1"/>
</dbReference>
<dbReference type="Pfam" id="PF00239">
    <property type="entry name" value="Resolvase"/>
    <property type="match status" value="1"/>
</dbReference>
<reference evidence="2 3" key="1">
    <citation type="submission" date="2023-12" db="EMBL/GenBank/DDBJ databases">
        <title>Micromonospora sp. nov., isolated from Atacama Desert.</title>
        <authorList>
            <person name="Carro L."/>
            <person name="Golinska P."/>
            <person name="Klenk H.-P."/>
            <person name="Goodfellow M."/>
        </authorList>
    </citation>
    <scope>NUCLEOTIDE SEQUENCE [LARGE SCALE GENOMIC DNA]</scope>
    <source>
        <strain evidence="2 3">4G53</strain>
    </source>
</reference>
<comment type="caution">
    <text evidence="2">The sequence shown here is derived from an EMBL/GenBank/DDBJ whole genome shotgun (WGS) entry which is preliminary data.</text>
</comment>
<name>A0ABU5JDQ7_9ACTN</name>
<gene>
    <name evidence="2" type="ORF">U2F25_14725</name>
</gene>
<organism evidence="2 3">
    <name type="scientific">Micromonospora sicca</name>
    <dbReference type="NCBI Taxonomy" id="2202420"/>
    <lineage>
        <taxon>Bacteria</taxon>
        <taxon>Bacillati</taxon>
        <taxon>Actinomycetota</taxon>
        <taxon>Actinomycetes</taxon>
        <taxon>Micromonosporales</taxon>
        <taxon>Micromonosporaceae</taxon>
        <taxon>Micromonospora</taxon>
    </lineage>
</organism>
<dbReference type="Pfam" id="PF00376">
    <property type="entry name" value="MerR"/>
    <property type="match status" value="1"/>
</dbReference>
<accession>A0ABU5JDQ7</accession>
<dbReference type="SUPFAM" id="SSF53041">
    <property type="entry name" value="Resolvase-like"/>
    <property type="match status" value="1"/>
</dbReference>
<dbReference type="PANTHER" id="PTHR36172:SF1">
    <property type="entry name" value="RESOLVASE-RELATED"/>
    <property type="match status" value="1"/>
</dbReference>
<evidence type="ECO:0000259" key="1">
    <source>
        <dbReference type="PROSITE" id="PS50937"/>
    </source>
</evidence>
<dbReference type="SMART" id="SM00857">
    <property type="entry name" value="Resolvase"/>
    <property type="match status" value="1"/>
</dbReference>
<dbReference type="CDD" id="cd04761">
    <property type="entry name" value="HTH_MerR-SF"/>
    <property type="match status" value="1"/>
</dbReference>
<dbReference type="Gene3D" id="3.40.50.1390">
    <property type="entry name" value="Resolvase, N-terminal catalytic domain"/>
    <property type="match status" value="1"/>
</dbReference>
<dbReference type="NCBIfam" id="NF033518">
    <property type="entry name" value="transpos_IS607"/>
    <property type="match status" value="1"/>
</dbReference>
<dbReference type="InterPro" id="IPR000551">
    <property type="entry name" value="MerR-type_HTH_dom"/>
</dbReference>